<proteinExistence type="predicted"/>
<protein>
    <recommendedName>
        <fullName evidence="3">Winged helix DNA-binding domain-containing protein</fullName>
    </recommendedName>
</protein>
<sequence length="358" mass="39188">MFQPLFDATDPTFRALASDHKAPTVEPLPISPWVAMSAMQKGIRRGDVELALSAAMTLLRSDPAKLWRRLAGIVVEDVGLANLDCVALVLAGTLGKTFRQSFGGEWPVASLLVKQACLSKKCRAADDLLIALSHHHELNDLRGALAREDLSEHLSRVAGRGALLGASLAALHASGVRWEGHVTSKAADAKAVFAAMREAGVQHAIVSLAERGFRRTREALPVLLPLLTLALPSGELSISDDKFPPVVIGRNGLPTYFLDGFSWEGKAALARFLKRDTITGRWFRKHVRAEARLAVLHGGVFRVEGGLVRQRVRWPAATTLRKLADRGFHQMKLPEPTAFLDMIRADLPTIDEERSYVR</sequence>
<comment type="caution">
    <text evidence="1">The sequence shown here is derived from an EMBL/GenBank/DDBJ whole genome shotgun (WGS) entry which is preliminary data.</text>
</comment>
<name>A0ABU4XRP1_9HYPH</name>
<dbReference type="EMBL" id="JAVIIW010000001">
    <property type="protein sequence ID" value="MDX8477006.1"/>
    <property type="molecule type" value="Genomic_DNA"/>
</dbReference>
<accession>A0ABU4XRP1</accession>
<evidence type="ECO:0000313" key="2">
    <source>
        <dbReference type="Proteomes" id="UP001287059"/>
    </source>
</evidence>
<dbReference type="Gene3D" id="1.20.272.10">
    <property type="match status" value="1"/>
</dbReference>
<gene>
    <name evidence="1" type="ORF">RFN28_00785</name>
</gene>
<keyword evidence="2" id="KW-1185">Reference proteome</keyword>
<evidence type="ECO:0000313" key="1">
    <source>
        <dbReference type="EMBL" id="MDX8477006.1"/>
    </source>
</evidence>
<dbReference type="RefSeq" id="WP_320285453.1">
    <property type="nucleotide sequence ID" value="NZ_JAVIIW010000001.1"/>
</dbReference>
<organism evidence="1 2">
    <name type="scientific">Mesorhizobium album</name>
    <dbReference type="NCBI Taxonomy" id="3072314"/>
    <lineage>
        <taxon>Bacteria</taxon>
        <taxon>Pseudomonadati</taxon>
        <taxon>Pseudomonadota</taxon>
        <taxon>Alphaproteobacteria</taxon>
        <taxon>Hyphomicrobiales</taxon>
        <taxon>Phyllobacteriaceae</taxon>
        <taxon>Mesorhizobium</taxon>
    </lineage>
</organism>
<dbReference type="Proteomes" id="UP001287059">
    <property type="component" value="Unassembled WGS sequence"/>
</dbReference>
<reference evidence="1 2" key="1">
    <citation type="submission" date="2023-08" db="EMBL/GenBank/DDBJ databases">
        <title>Implementing the SeqCode for naming new Mesorhizobium species isolated from Vachellia karroo root nodules.</title>
        <authorList>
            <person name="Van Lill M."/>
        </authorList>
    </citation>
    <scope>NUCLEOTIDE SEQUENCE [LARGE SCALE GENOMIC DNA]</scope>
    <source>
        <strain evidence="1 2">VK24D</strain>
    </source>
</reference>
<dbReference type="SUPFAM" id="SSF48019">
    <property type="entry name" value="post-AAA+ oligomerization domain-like"/>
    <property type="match status" value="1"/>
</dbReference>
<evidence type="ECO:0008006" key="3">
    <source>
        <dbReference type="Google" id="ProtNLM"/>
    </source>
</evidence>
<dbReference type="InterPro" id="IPR008921">
    <property type="entry name" value="DNA_pol3_clamp-load_cplx_C"/>
</dbReference>